<evidence type="ECO:0000256" key="7">
    <source>
        <dbReference type="ARBA" id="ARBA00023065"/>
    </source>
</evidence>
<feature type="transmembrane region" description="Helical" evidence="10">
    <location>
        <begin position="92"/>
        <end position="112"/>
    </location>
</feature>
<feature type="transmembrane region" description="Helical" evidence="10">
    <location>
        <begin position="333"/>
        <end position="353"/>
    </location>
</feature>
<keyword evidence="8 10" id="KW-0472">Membrane</keyword>
<accession>A0ABX9ZBQ7</accession>
<dbReference type="InterPro" id="IPR006153">
    <property type="entry name" value="Cation/H_exchanger_TM"/>
</dbReference>
<feature type="compositionally biased region" description="Gly residues" evidence="9">
    <location>
        <begin position="632"/>
        <end position="642"/>
    </location>
</feature>
<dbReference type="PANTHER" id="PTHR32507">
    <property type="entry name" value="NA(+)/H(+) ANTIPORTER 1"/>
    <property type="match status" value="1"/>
</dbReference>
<evidence type="ECO:0000313" key="12">
    <source>
        <dbReference type="EMBL" id="RSK30039.1"/>
    </source>
</evidence>
<dbReference type="EMBL" id="RWGW01000016">
    <property type="protein sequence ID" value="RSK30039.1"/>
    <property type="molecule type" value="Genomic_DNA"/>
</dbReference>
<feature type="transmembrane region" description="Helical" evidence="10">
    <location>
        <begin position="54"/>
        <end position="71"/>
    </location>
</feature>
<evidence type="ECO:0000256" key="8">
    <source>
        <dbReference type="ARBA" id="ARBA00023136"/>
    </source>
</evidence>
<keyword evidence="2" id="KW-0813">Transport</keyword>
<evidence type="ECO:0000256" key="2">
    <source>
        <dbReference type="ARBA" id="ARBA00022448"/>
    </source>
</evidence>
<feature type="transmembrane region" description="Helical" evidence="10">
    <location>
        <begin position="118"/>
        <end position="138"/>
    </location>
</feature>
<organism evidence="12 13">
    <name type="scientific">Bhargavaea beijingensis</name>
    <dbReference type="NCBI Taxonomy" id="426756"/>
    <lineage>
        <taxon>Bacteria</taxon>
        <taxon>Bacillati</taxon>
        <taxon>Bacillota</taxon>
        <taxon>Bacilli</taxon>
        <taxon>Bacillales</taxon>
        <taxon>Caryophanaceae</taxon>
        <taxon>Bhargavaea</taxon>
    </lineage>
</organism>
<keyword evidence="7" id="KW-0406">Ion transport</keyword>
<protein>
    <submittedName>
        <fullName evidence="12">Sodium:proton antiporter</fullName>
    </submittedName>
</protein>
<proteinExistence type="predicted"/>
<keyword evidence="13" id="KW-1185">Reference proteome</keyword>
<evidence type="ECO:0000256" key="10">
    <source>
        <dbReference type="SAM" id="Phobius"/>
    </source>
</evidence>
<keyword evidence="3" id="KW-0050">Antiport</keyword>
<comment type="caution">
    <text evidence="12">The sequence shown here is derived from an EMBL/GenBank/DDBJ whole genome shotgun (WGS) entry which is preliminary data.</text>
</comment>
<dbReference type="PANTHER" id="PTHR32507:SF0">
    <property type="entry name" value="NA(+)_H(+) ANTIPORTER 2-RELATED"/>
    <property type="match status" value="1"/>
</dbReference>
<dbReference type="InterPro" id="IPR038770">
    <property type="entry name" value="Na+/solute_symporter_sf"/>
</dbReference>
<evidence type="ECO:0000259" key="11">
    <source>
        <dbReference type="Pfam" id="PF00999"/>
    </source>
</evidence>
<comment type="subcellular location">
    <subcellularLocation>
        <location evidence="1">Cell membrane</location>
        <topology evidence="1">Multi-pass membrane protein</topology>
    </subcellularLocation>
</comment>
<keyword evidence="6 10" id="KW-1133">Transmembrane helix</keyword>
<dbReference type="Pfam" id="PF00999">
    <property type="entry name" value="Na_H_Exchanger"/>
    <property type="match status" value="1"/>
</dbReference>
<feature type="domain" description="Cation/H+ exchanger transmembrane" evidence="11">
    <location>
        <begin position="17"/>
        <end position="391"/>
    </location>
</feature>
<reference evidence="12 13" key="1">
    <citation type="submission" date="2018-12" db="EMBL/GenBank/DDBJ databases">
        <title>Comparitive functional genomics of dry heat resistant strains isolated from the viking spacecraft.</title>
        <authorList>
            <person name="Seuylemezian A."/>
            <person name="Vaishampayan P."/>
        </authorList>
    </citation>
    <scope>NUCLEOTIDE SEQUENCE [LARGE SCALE GENOMIC DNA]</scope>
    <source>
        <strain evidence="12 13">M6-11</strain>
    </source>
</reference>
<evidence type="ECO:0000256" key="5">
    <source>
        <dbReference type="ARBA" id="ARBA00022692"/>
    </source>
</evidence>
<evidence type="ECO:0000256" key="6">
    <source>
        <dbReference type="ARBA" id="ARBA00022989"/>
    </source>
</evidence>
<feature type="transmembrane region" description="Helical" evidence="10">
    <location>
        <begin position="31"/>
        <end position="48"/>
    </location>
</feature>
<dbReference type="RefSeq" id="WP_125904148.1">
    <property type="nucleotide sequence ID" value="NZ_JAPDFN010000012.1"/>
</dbReference>
<keyword evidence="4" id="KW-1003">Cell membrane</keyword>
<dbReference type="Gene3D" id="1.20.1530.20">
    <property type="match status" value="1"/>
</dbReference>
<evidence type="ECO:0000313" key="13">
    <source>
        <dbReference type="Proteomes" id="UP000272481"/>
    </source>
</evidence>
<evidence type="ECO:0000256" key="9">
    <source>
        <dbReference type="SAM" id="MobiDB-lite"/>
    </source>
</evidence>
<evidence type="ECO:0000256" key="4">
    <source>
        <dbReference type="ARBA" id="ARBA00022475"/>
    </source>
</evidence>
<feature type="transmembrane region" description="Helical" evidence="10">
    <location>
        <begin position="301"/>
        <end position="321"/>
    </location>
</feature>
<feature type="transmembrane region" description="Helical" evidence="10">
    <location>
        <begin position="271"/>
        <end position="289"/>
    </location>
</feature>
<dbReference type="Proteomes" id="UP000272481">
    <property type="component" value="Unassembled WGS sequence"/>
</dbReference>
<feature type="transmembrane region" description="Helical" evidence="10">
    <location>
        <begin position="182"/>
        <end position="206"/>
    </location>
</feature>
<feature type="compositionally biased region" description="Basic and acidic residues" evidence="9">
    <location>
        <begin position="603"/>
        <end position="614"/>
    </location>
</feature>
<feature type="transmembrane region" description="Helical" evidence="10">
    <location>
        <begin position="6"/>
        <end position="24"/>
    </location>
</feature>
<feature type="transmembrane region" description="Helical" evidence="10">
    <location>
        <begin position="218"/>
        <end position="235"/>
    </location>
</feature>
<feature type="transmembrane region" description="Helical" evidence="10">
    <location>
        <begin position="365"/>
        <end position="385"/>
    </location>
</feature>
<name>A0ABX9ZBQ7_9BACL</name>
<sequence>MFDSFLFSFMAIAALGIGSQWLAWRLRLPAIVVMSIAGLLLGPLLGLLNPEQQLGDFFGPVISIAVAIILFEGSLNLDVREIRGFSKPVGRIVTLGAFLAWIFGSLAAHYVAGLSWEVAFVIGGLFIVTGPTVILPLLRQAKLKPRVGAILKWEGIIVDPFGALLALFAFETIRFLSGDLTGTGIMIFFAASAFAGVLGWFFAWSLGRMFEADKVPEFLKSPVLFAAVLFVFVLSDEIMHETGLLAVTVMGVSMANMHLSSIEDIRHFKENISVLLVSAIFVMLTASLSVDTLLAIFEPRIIAFVLATLFVVRPLSIWLSTIGTDLTHQERTLIGWIAPRGIVALTVSGYFATILLNQGYRDAELLTALTFALVFGTVIVHGFTLGPLAKKLNLVAADNSGALIVGGGLFNARLAASIKEDGKPVALMTDAWNDVFEARKAGIKVLSGDILSEQVDYRYDLAPYQNLLTLTPMDMYNAHICSDFAHDFGPSFVFRAGLKGDPKRYGVESVRLVRSPGRFIFEPALPVGVLDSRVRNGHVIRKTPITERYKYTQYLRERDESPVLLYILRKDGRIDFYSPGAELAAEPGDTVVSLSPPDKTVEKVKEKLEVKTEGKVSASTEQIKNRLNGNDPAGGDGNGNGGKPPLPGAAPESSLK</sequence>
<gene>
    <name evidence="12" type="ORF">EJA12_10765</name>
</gene>
<keyword evidence="5 10" id="KW-0812">Transmembrane</keyword>
<evidence type="ECO:0000256" key="3">
    <source>
        <dbReference type="ARBA" id="ARBA00022449"/>
    </source>
</evidence>
<feature type="region of interest" description="Disordered" evidence="9">
    <location>
        <begin position="603"/>
        <end position="656"/>
    </location>
</feature>
<evidence type="ECO:0000256" key="1">
    <source>
        <dbReference type="ARBA" id="ARBA00004651"/>
    </source>
</evidence>
<feature type="transmembrane region" description="Helical" evidence="10">
    <location>
        <begin position="150"/>
        <end position="170"/>
    </location>
</feature>